<gene>
    <name evidence="2" type="ORF">BaRGS_00025952</name>
</gene>
<feature type="non-terminal residue" evidence="2">
    <location>
        <position position="1"/>
    </location>
</feature>
<feature type="region of interest" description="Disordered" evidence="1">
    <location>
        <begin position="1"/>
        <end position="40"/>
    </location>
</feature>
<evidence type="ECO:0000256" key="1">
    <source>
        <dbReference type="SAM" id="MobiDB-lite"/>
    </source>
</evidence>
<evidence type="ECO:0000313" key="2">
    <source>
        <dbReference type="EMBL" id="KAK7482786.1"/>
    </source>
</evidence>
<name>A0ABD0K741_9CAEN</name>
<evidence type="ECO:0000313" key="3">
    <source>
        <dbReference type="Proteomes" id="UP001519460"/>
    </source>
</evidence>
<dbReference type="EMBL" id="JACVVK020000238">
    <property type="protein sequence ID" value="KAK7482786.1"/>
    <property type="molecule type" value="Genomic_DNA"/>
</dbReference>
<sequence>RGAAIMSSDVLPDESPSTDKPSAPGSKTRDKSGNVSHANRPWVVSVARENMDCIHYTLRPLSLPPPVSPAVRGYLHPKPHRSAWKPACWFQTTVSKTSIIIRLENGQTGRNRPRKDPSQSDKS</sequence>
<proteinExistence type="predicted"/>
<accession>A0ABD0K741</accession>
<reference evidence="2 3" key="1">
    <citation type="journal article" date="2023" name="Sci. Data">
        <title>Genome assembly of the Korean intertidal mud-creeper Batillaria attramentaria.</title>
        <authorList>
            <person name="Patra A.K."/>
            <person name="Ho P.T."/>
            <person name="Jun S."/>
            <person name="Lee S.J."/>
            <person name="Kim Y."/>
            <person name="Won Y.J."/>
        </authorList>
    </citation>
    <scope>NUCLEOTIDE SEQUENCE [LARGE SCALE GENOMIC DNA]</scope>
    <source>
        <strain evidence="2">Wonlab-2016</strain>
    </source>
</reference>
<protein>
    <submittedName>
        <fullName evidence="2">Uncharacterized protein</fullName>
    </submittedName>
</protein>
<feature type="compositionally biased region" description="Basic and acidic residues" evidence="1">
    <location>
        <begin position="114"/>
        <end position="123"/>
    </location>
</feature>
<dbReference type="Proteomes" id="UP001519460">
    <property type="component" value="Unassembled WGS sequence"/>
</dbReference>
<dbReference type="AlphaFoldDB" id="A0ABD0K741"/>
<organism evidence="2 3">
    <name type="scientific">Batillaria attramentaria</name>
    <dbReference type="NCBI Taxonomy" id="370345"/>
    <lineage>
        <taxon>Eukaryota</taxon>
        <taxon>Metazoa</taxon>
        <taxon>Spiralia</taxon>
        <taxon>Lophotrochozoa</taxon>
        <taxon>Mollusca</taxon>
        <taxon>Gastropoda</taxon>
        <taxon>Caenogastropoda</taxon>
        <taxon>Sorbeoconcha</taxon>
        <taxon>Cerithioidea</taxon>
        <taxon>Batillariidae</taxon>
        <taxon>Batillaria</taxon>
    </lineage>
</organism>
<comment type="caution">
    <text evidence="2">The sequence shown here is derived from an EMBL/GenBank/DDBJ whole genome shotgun (WGS) entry which is preliminary data.</text>
</comment>
<feature type="region of interest" description="Disordered" evidence="1">
    <location>
        <begin position="103"/>
        <end position="123"/>
    </location>
</feature>
<keyword evidence="3" id="KW-1185">Reference proteome</keyword>